<evidence type="ECO:0000256" key="8">
    <source>
        <dbReference type="SAM" id="MobiDB-lite"/>
    </source>
</evidence>
<comment type="subcellular location">
    <subcellularLocation>
        <location evidence="1 6">Nucleus</location>
    </subcellularLocation>
</comment>
<reference evidence="9 10" key="1">
    <citation type="submission" date="2016-10" db="EMBL/GenBank/DDBJ databases">
        <title>Genome sequence of the basidiomycete white-rot fungus Trametes pubescens.</title>
        <authorList>
            <person name="Makela M.R."/>
            <person name="Granchi Z."/>
            <person name="Peng M."/>
            <person name="De Vries R.P."/>
            <person name="Grigoriev I."/>
            <person name="Riley R."/>
            <person name="Hilden K."/>
        </authorList>
    </citation>
    <scope>NUCLEOTIDE SEQUENCE [LARGE SCALE GENOMIC DNA]</scope>
    <source>
        <strain evidence="9 10">FBCC735</strain>
    </source>
</reference>
<evidence type="ECO:0000256" key="1">
    <source>
        <dbReference type="ARBA" id="ARBA00004123"/>
    </source>
</evidence>
<dbReference type="OMA" id="RLKGYFG"/>
<dbReference type="GO" id="GO:0003677">
    <property type="term" value="F:DNA binding"/>
    <property type="evidence" value="ECO:0007669"/>
    <property type="project" value="TreeGrafter"/>
</dbReference>
<feature type="compositionally biased region" description="Basic residues" evidence="8">
    <location>
        <begin position="293"/>
        <end position="304"/>
    </location>
</feature>
<evidence type="ECO:0000313" key="10">
    <source>
        <dbReference type="Proteomes" id="UP000184267"/>
    </source>
</evidence>
<proteinExistence type="inferred from homology"/>
<feature type="region of interest" description="Disordered" evidence="8">
    <location>
        <begin position="167"/>
        <end position="304"/>
    </location>
</feature>
<dbReference type="GO" id="GO:0003723">
    <property type="term" value="F:RNA binding"/>
    <property type="evidence" value="ECO:0007669"/>
    <property type="project" value="UniProtKB-UniRule"/>
</dbReference>
<dbReference type="PANTHER" id="PTHR15341">
    <property type="entry name" value="SUN-COR STEROID HORMONE RECEPTOR CO-REPRESSOR"/>
    <property type="match status" value="1"/>
</dbReference>
<dbReference type="STRING" id="154538.A0A1M2VWZ0"/>
<keyword evidence="5 6" id="KW-0539">Nucleus</keyword>
<keyword evidence="10" id="KW-1185">Reference proteome</keyword>
<dbReference type="Pfam" id="PF04000">
    <property type="entry name" value="Sas10_Utp3"/>
    <property type="match status" value="1"/>
</dbReference>
<dbReference type="Proteomes" id="UP000184267">
    <property type="component" value="Unassembled WGS sequence"/>
</dbReference>
<comment type="caution">
    <text evidence="9">The sequence shown here is derived from an EMBL/GenBank/DDBJ whole genome shotgun (WGS) entry which is preliminary data.</text>
</comment>
<feature type="coiled-coil region" evidence="7">
    <location>
        <begin position="5"/>
        <end position="32"/>
    </location>
</feature>
<dbReference type="GO" id="GO:0010468">
    <property type="term" value="P:regulation of gene expression"/>
    <property type="evidence" value="ECO:0007669"/>
    <property type="project" value="TreeGrafter"/>
</dbReference>
<dbReference type="GO" id="GO:0005730">
    <property type="term" value="C:nucleolus"/>
    <property type="evidence" value="ECO:0007669"/>
    <property type="project" value="TreeGrafter"/>
</dbReference>
<evidence type="ECO:0000256" key="3">
    <source>
        <dbReference type="ARBA" id="ARBA00022552"/>
    </source>
</evidence>
<evidence type="ECO:0000256" key="6">
    <source>
        <dbReference type="RuleBase" id="RU368003"/>
    </source>
</evidence>
<keyword evidence="3 6" id="KW-0698">rRNA processing</keyword>
<dbReference type="AlphaFoldDB" id="A0A1M2VWZ0"/>
<dbReference type="PANTHER" id="PTHR15341:SF3">
    <property type="entry name" value="NUCLEAR NUCLEIC ACID-BINDING PROTEIN C1D"/>
    <property type="match status" value="1"/>
</dbReference>
<evidence type="ECO:0000256" key="7">
    <source>
        <dbReference type="SAM" id="Coils"/>
    </source>
</evidence>
<dbReference type="GO" id="GO:0000178">
    <property type="term" value="C:exosome (RNase complex)"/>
    <property type="evidence" value="ECO:0007669"/>
    <property type="project" value="TreeGrafter"/>
</dbReference>
<comment type="function">
    <text evidence="6">Required for exosome-dependent processing of pre-rRNA and small nucleolar RNA (snRNA) precursors. Involved in processing of 35S pre-rRNA at the A0, A1 and A2 sites.</text>
</comment>
<dbReference type="OrthoDB" id="1421013at2759"/>
<accession>A0A1M2VWZ0</accession>
<keyword evidence="7" id="KW-0175">Coiled coil</keyword>
<protein>
    <recommendedName>
        <fullName evidence="6">Exosome complex protein</fullName>
    </recommendedName>
</protein>
<name>A0A1M2VWZ0_TRAPU</name>
<dbReference type="EMBL" id="MNAD01000537">
    <property type="protein sequence ID" value="OJT12042.1"/>
    <property type="molecule type" value="Genomic_DNA"/>
</dbReference>
<gene>
    <name evidence="9" type="ORF">TRAPUB_11415</name>
</gene>
<feature type="compositionally biased region" description="Low complexity" evidence="8">
    <location>
        <begin position="276"/>
        <end position="285"/>
    </location>
</feature>
<evidence type="ECO:0000256" key="2">
    <source>
        <dbReference type="ARBA" id="ARBA00009154"/>
    </source>
</evidence>
<feature type="compositionally biased region" description="Acidic residues" evidence="8">
    <location>
        <begin position="176"/>
        <end position="199"/>
    </location>
</feature>
<evidence type="ECO:0000256" key="4">
    <source>
        <dbReference type="ARBA" id="ARBA00022884"/>
    </source>
</evidence>
<feature type="compositionally biased region" description="Basic and acidic residues" evidence="8">
    <location>
        <begin position="200"/>
        <end position="221"/>
    </location>
</feature>
<sequence>MSDCSELLLAKLDSLNDSLDDLEERLEPLLAQTLPESLLPLDTIQQVKLNVALPYLVYDLIFIYLKTRGIDPKTHPVVAELDRVRQYFDKIKNAEDPEKRKTTVDKAAANRFIKHAIAQVRAQRPPGDNEGPSHIRFNEDGGAPSPAAAPAAAIPIKVTSKMRARAEYEQQLAEQGSDEDADELEVFEDGEGGAEDEDVPEAKSSKDKGKGRATEATDRIEAASAKKRRRPAVDPFAGYGDNQDTKAAKSPKKKKQVSAATEGDDVAMGDEAVSGSNTPTSTPSSTKKDKSNTKKTKKKPRKSS</sequence>
<dbReference type="InterPro" id="IPR011082">
    <property type="entry name" value="Exosome-assoc_fac/DNA_repair"/>
</dbReference>
<evidence type="ECO:0000313" key="9">
    <source>
        <dbReference type="EMBL" id="OJT12042.1"/>
    </source>
</evidence>
<organism evidence="9 10">
    <name type="scientific">Trametes pubescens</name>
    <name type="common">White-rot fungus</name>
    <dbReference type="NCBI Taxonomy" id="154538"/>
    <lineage>
        <taxon>Eukaryota</taxon>
        <taxon>Fungi</taxon>
        <taxon>Dikarya</taxon>
        <taxon>Basidiomycota</taxon>
        <taxon>Agaricomycotina</taxon>
        <taxon>Agaricomycetes</taxon>
        <taxon>Polyporales</taxon>
        <taxon>Polyporaceae</taxon>
        <taxon>Trametes</taxon>
    </lineage>
</organism>
<dbReference type="InterPro" id="IPR007146">
    <property type="entry name" value="Sas10/Utp3/C1D"/>
</dbReference>
<dbReference type="GO" id="GO:0000460">
    <property type="term" value="P:maturation of 5.8S rRNA"/>
    <property type="evidence" value="ECO:0007669"/>
    <property type="project" value="TreeGrafter"/>
</dbReference>
<keyword evidence="4 6" id="KW-0694">RNA-binding</keyword>
<comment type="similarity">
    <text evidence="2 6">Belongs to the C1D family.</text>
</comment>
<feature type="region of interest" description="Disordered" evidence="8">
    <location>
        <begin position="118"/>
        <end position="150"/>
    </location>
</feature>
<evidence type="ECO:0000256" key="5">
    <source>
        <dbReference type="ARBA" id="ARBA00023242"/>
    </source>
</evidence>